<dbReference type="PANTHER" id="PTHR24096">
    <property type="entry name" value="LONG-CHAIN-FATTY-ACID--COA LIGASE"/>
    <property type="match status" value="1"/>
</dbReference>
<dbReference type="VEuPathDB" id="FungiDB:PC9H_002574"/>
<gene>
    <name evidence="3" type="ORF">PC9H_002574</name>
</gene>
<dbReference type="InterPro" id="IPR025110">
    <property type="entry name" value="AMP-bd_C"/>
</dbReference>
<dbReference type="OrthoDB" id="6509636at2759"/>
<accession>A0A8H7DMC1</accession>
<proteinExistence type="predicted"/>
<feature type="domain" description="AMP-dependent synthetase/ligase" evidence="1">
    <location>
        <begin position="70"/>
        <end position="435"/>
    </location>
</feature>
<organism evidence="3 4">
    <name type="scientific">Pleurotus ostreatus</name>
    <name type="common">Oyster mushroom</name>
    <name type="synonym">White-rot fungus</name>
    <dbReference type="NCBI Taxonomy" id="5322"/>
    <lineage>
        <taxon>Eukaryota</taxon>
        <taxon>Fungi</taxon>
        <taxon>Dikarya</taxon>
        <taxon>Basidiomycota</taxon>
        <taxon>Agaricomycotina</taxon>
        <taxon>Agaricomycetes</taxon>
        <taxon>Agaricomycetidae</taxon>
        <taxon>Agaricales</taxon>
        <taxon>Pleurotineae</taxon>
        <taxon>Pleurotaceae</taxon>
        <taxon>Pleurotus</taxon>
    </lineage>
</organism>
<evidence type="ECO:0000313" key="3">
    <source>
        <dbReference type="EMBL" id="KAF7416309.1"/>
    </source>
</evidence>
<dbReference type="InterPro" id="IPR045851">
    <property type="entry name" value="AMP-bd_C_sf"/>
</dbReference>
<dbReference type="GO" id="GO:0016405">
    <property type="term" value="F:CoA-ligase activity"/>
    <property type="evidence" value="ECO:0007669"/>
    <property type="project" value="TreeGrafter"/>
</dbReference>
<feature type="domain" description="AMP-binding enzyme C-terminal" evidence="2">
    <location>
        <begin position="490"/>
        <end position="567"/>
    </location>
</feature>
<sequence length="601" mass="65357">MSVFRTPKSSGQAPHIPDDLTIPQFILDYHHPIRPHRPNGVPWLVADKSGKRMDLEEVSAAQRAAKLANHEQIQTRTTGLAISLQRRYSIVEGNSVLFFSSNHIDYPVCMWAVHRLLGVVAPCNPALTVSELAQHIKLSRASLMIVHIDFLKTAVAASQAAGLPSGRIIVMSDQDAEDPSIPDGFGSLDSLIHEGLQSGARLTEVKLKTGEGKTRIAFYSSSSGTTGPPKLVQISHYAFIANVLQVAAFNRVSDPYDDWEKLRYRPGDACLAVLPFYHIYGLVLITHFNMFAAISVVVVPKFDFLGMLKSIVRHKITSLMVVPPQVVLLCKDPIVKNFDLSSVRVVLCAAAPLSEELYDQLLQLMPQIYIGQAYGSTEATGVVSMCPVKQKCGRFGGVLVAGVEAMVVKADNTFAGYNEEGELLIKTPASATGYLDNDVATRESFVDGWIRTGDLVKIDENDEIIVVDRLKEIIKVLKNAVRGFQVAPAELEGCLLDHPYVADVCVVGVPHSYSGEVPMAFVVPTAAGAAAGAEHLTEAVTKHVAENKAPFKHLHHVTVVQSIPKTPISQIVVVWLGGAATDATHVPYLDAEFLFMCETTL</sequence>
<dbReference type="GeneID" id="59372415"/>
<dbReference type="RefSeq" id="XP_036625856.1">
    <property type="nucleotide sequence ID" value="XM_036772210.1"/>
</dbReference>
<dbReference type="EMBL" id="JACETU010000011">
    <property type="protein sequence ID" value="KAF7416309.1"/>
    <property type="molecule type" value="Genomic_DNA"/>
</dbReference>
<reference evidence="3" key="1">
    <citation type="submission" date="2019-07" db="EMBL/GenBank/DDBJ databases">
        <authorList>
            <person name="Palmer J.M."/>
        </authorList>
    </citation>
    <scope>NUCLEOTIDE SEQUENCE</scope>
    <source>
        <strain evidence="3">PC9</strain>
    </source>
</reference>
<dbReference type="Pfam" id="PF00501">
    <property type="entry name" value="AMP-binding"/>
    <property type="match status" value="1"/>
</dbReference>
<dbReference type="PANTHER" id="PTHR24096:SF422">
    <property type="entry name" value="BCDNA.GH02901"/>
    <property type="match status" value="1"/>
</dbReference>
<comment type="caution">
    <text evidence="3">The sequence shown here is derived from an EMBL/GenBank/DDBJ whole genome shotgun (WGS) entry which is preliminary data.</text>
</comment>
<dbReference type="Gene3D" id="2.30.38.10">
    <property type="entry name" value="Luciferase, Domain 3"/>
    <property type="match status" value="1"/>
</dbReference>
<protein>
    <submittedName>
        <fullName evidence="3">Uncharacterized protein</fullName>
    </submittedName>
</protein>
<dbReference type="InterPro" id="IPR000873">
    <property type="entry name" value="AMP-dep_synth/lig_dom"/>
</dbReference>
<keyword evidence="4" id="KW-1185">Reference proteome</keyword>
<evidence type="ECO:0000259" key="2">
    <source>
        <dbReference type="Pfam" id="PF13193"/>
    </source>
</evidence>
<evidence type="ECO:0000313" key="4">
    <source>
        <dbReference type="Proteomes" id="UP000623687"/>
    </source>
</evidence>
<dbReference type="Gene3D" id="3.40.50.980">
    <property type="match status" value="2"/>
</dbReference>
<dbReference type="Gene3D" id="3.30.300.30">
    <property type="match status" value="1"/>
</dbReference>
<dbReference type="Pfam" id="PF13193">
    <property type="entry name" value="AMP-binding_C"/>
    <property type="match status" value="1"/>
</dbReference>
<dbReference type="AlphaFoldDB" id="A0A8H7DMC1"/>
<dbReference type="Proteomes" id="UP000623687">
    <property type="component" value="Unassembled WGS sequence"/>
</dbReference>
<name>A0A8H7DMC1_PLEOS</name>
<evidence type="ECO:0000259" key="1">
    <source>
        <dbReference type="Pfam" id="PF00501"/>
    </source>
</evidence>
<dbReference type="SUPFAM" id="SSF56801">
    <property type="entry name" value="Acetyl-CoA synthetase-like"/>
    <property type="match status" value="1"/>
</dbReference>